<reference evidence="1 2" key="2">
    <citation type="journal article" date="2015" name="PLoS ONE">
        <title>Whole-Genome Optical Mapping and Finished Genome Sequence of Sphingobacterium deserti sp. nov., a New Species Isolated from the Western Desert of China.</title>
        <authorList>
            <person name="Teng C."/>
            <person name="Zhou Z."/>
            <person name="Molnar I."/>
            <person name="Li X."/>
            <person name="Tang R."/>
            <person name="Chen M."/>
            <person name="Wang L."/>
            <person name="Su S."/>
            <person name="Zhang W."/>
            <person name="Lin M."/>
        </authorList>
    </citation>
    <scope>NUCLEOTIDE SEQUENCE [LARGE SCALE GENOMIC DNA]</scope>
    <source>
        <strain evidence="2">ACCC05744</strain>
    </source>
</reference>
<dbReference type="Gene3D" id="3.10.129.10">
    <property type="entry name" value="Hotdog Thioesterase"/>
    <property type="match status" value="1"/>
</dbReference>
<dbReference type="eggNOG" id="COG4706">
    <property type="taxonomic scope" value="Bacteria"/>
</dbReference>
<dbReference type="RefSeq" id="WP_037496965.1">
    <property type="nucleotide sequence ID" value="NZ_JJMU01000022.1"/>
</dbReference>
<dbReference type="EMBL" id="JJMU01000022">
    <property type="protein sequence ID" value="KGE14850.1"/>
    <property type="molecule type" value="Genomic_DNA"/>
</dbReference>
<keyword evidence="2" id="KW-1185">Reference proteome</keyword>
<proteinExistence type="predicted"/>
<dbReference type="OrthoDB" id="2922403at2"/>
<sequence length="153" mass="17370">MAEYVYNTLIHIEDFLPHRPPMLMVDSILDISENHVVCSFVVQSDNIFLEDGFFQEVGLMENMAQTCSSIVGQRFYSADYDPISDKRIIGFISGVKNMTILKLPLVGQRILTESTLTSKFDGDDYSICTMVVQARQESELLSTAEINLYLKKQ</sequence>
<evidence type="ECO:0000313" key="1">
    <source>
        <dbReference type="EMBL" id="KGE14850.1"/>
    </source>
</evidence>
<dbReference type="AlphaFoldDB" id="A0A0B8T9X7"/>
<dbReference type="Proteomes" id="UP000031802">
    <property type="component" value="Unassembled WGS sequence"/>
</dbReference>
<name>A0A0B8T9X7_9SPHI</name>
<dbReference type="Pfam" id="PF22817">
    <property type="entry name" value="ApeP-like"/>
    <property type="match status" value="1"/>
</dbReference>
<reference evidence="2" key="1">
    <citation type="submission" date="2014-04" db="EMBL/GenBank/DDBJ databases">
        <title>Whole-Genome optical mapping and complete genome sequence of Sphingobacterium deserti sp. nov., a new spaces isolated from desert in the west of China.</title>
        <authorList>
            <person name="Teng C."/>
            <person name="Zhou Z."/>
            <person name="Li X."/>
            <person name="Chen M."/>
            <person name="Lin M."/>
            <person name="Wang L."/>
            <person name="Su S."/>
            <person name="Zhang C."/>
            <person name="Zhang W."/>
        </authorList>
    </citation>
    <scope>NUCLEOTIDE SEQUENCE [LARGE SCALE GENOMIC DNA]</scope>
    <source>
        <strain evidence="2">ACCC05744</strain>
    </source>
</reference>
<dbReference type="InterPro" id="IPR029069">
    <property type="entry name" value="HotDog_dom_sf"/>
</dbReference>
<dbReference type="InterPro" id="IPR016776">
    <property type="entry name" value="ApeP-like_dehydratase"/>
</dbReference>
<dbReference type="SUPFAM" id="SSF54637">
    <property type="entry name" value="Thioesterase/thiol ester dehydrase-isomerase"/>
    <property type="match status" value="1"/>
</dbReference>
<evidence type="ECO:0000313" key="2">
    <source>
        <dbReference type="Proteomes" id="UP000031802"/>
    </source>
</evidence>
<protein>
    <submittedName>
        <fullName evidence="1">Flexirubin-type pigment biosynthesis acyl carrier protein DarC1</fullName>
    </submittedName>
</protein>
<dbReference type="PATRIC" id="fig|1229276.3.peg.1395"/>
<comment type="caution">
    <text evidence="1">The sequence shown here is derived from an EMBL/GenBank/DDBJ whole genome shotgun (WGS) entry which is preliminary data.</text>
</comment>
<accession>A0A0B8T9X7</accession>
<gene>
    <name evidence="1" type="ORF">DI53_1350</name>
</gene>
<dbReference type="STRING" id="1229276.DI53_1350"/>
<organism evidence="1 2">
    <name type="scientific">Sphingobacterium deserti</name>
    <dbReference type="NCBI Taxonomy" id="1229276"/>
    <lineage>
        <taxon>Bacteria</taxon>
        <taxon>Pseudomonadati</taxon>
        <taxon>Bacteroidota</taxon>
        <taxon>Sphingobacteriia</taxon>
        <taxon>Sphingobacteriales</taxon>
        <taxon>Sphingobacteriaceae</taxon>
        <taxon>Sphingobacterium</taxon>
    </lineage>
</organism>